<evidence type="ECO:0000313" key="2">
    <source>
        <dbReference type="EMBL" id="ORY82088.1"/>
    </source>
</evidence>
<feature type="transmembrane region" description="Helical" evidence="1">
    <location>
        <begin position="102"/>
        <end position="124"/>
    </location>
</feature>
<keyword evidence="1" id="KW-0472">Membrane</keyword>
<name>A0A1Y2FDT7_PROLT</name>
<dbReference type="Proteomes" id="UP000193685">
    <property type="component" value="Unassembled WGS sequence"/>
</dbReference>
<dbReference type="RefSeq" id="XP_040725222.1">
    <property type="nucleotide sequence ID" value="XM_040870546.1"/>
</dbReference>
<dbReference type="EMBL" id="MCFI01000010">
    <property type="protein sequence ID" value="ORY82088.1"/>
    <property type="molecule type" value="Genomic_DNA"/>
</dbReference>
<dbReference type="OrthoDB" id="10523493at2759"/>
<feature type="transmembrane region" description="Helical" evidence="1">
    <location>
        <begin position="145"/>
        <end position="167"/>
    </location>
</feature>
<keyword evidence="1" id="KW-0812">Transmembrane</keyword>
<dbReference type="AlphaFoldDB" id="A0A1Y2FDT7"/>
<feature type="transmembrane region" description="Helical" evidence="1">
    <location>
        <begin position="236"/>
        <end position="253"/>
    </location>
</feature>
<comment type="caution">
    <text evidence="2">The sequence shown here is derived from an EMBL/GenBank/DDBJ whole genome shotgun (WGS) entry which is preliminary data.</text>
</comment>
<accession>A0A1Y2FDT7</accession>
<evidence type="ECO:0000313" key="3">
    <source>
        <dbReference type="Proteomes" id="UP000193685"/>
    </source>
</evidence>
<protein>
    <submittedName>
        <fullName evidence="2">Uncharacterized protein</fullName>
    </submittedName>
</protein>
<gene>
    <name evidence="2" type="ORF">BCR37DRAFT_387555</name>
</gene>
<feature type="transmembrane region" description="Helical" evidence="1">
    <location>
        <begin position="187"/>
        <end position="206"/>
    </location>
</feature>
<dbReference type="GeneID" id="63787145"/>
<keyword evidence="1" id="KW-1133">Transmembrane helix</keyword>
<feature type="transmembrane region" description="Helical" evidence="1">
    <location>
        <begin position="46"/>
        <end position="68"/>
    </location>
</feature>
<reference evidence="2 3" key="1">
    <citation type="submission" date="2016-07" db="EMBL/GenBank/DDBJ databases">
        <title>Pervasive Adenine N6-methylation of Active Genes in Fungi.</title>
        <authorList>
            <consortium name="DOE Joint Genome Institute"/>
            <person name="Mondo S.J."/>
            <person name="Dannebaum R.O."/>
            <person name="Kuo R.C."/>
            <person name="Labutti K."/>
            <person name="Haridas S."/>
            <person name="Kuo A."/>
            <person name="Salamov A."/>
            <person name="Ahrendt S.R."/>
            <person name="Lipzen A."/>
            <person name="Sullivan W."/>
            <person name="Andreopoulos W.B."/>
            <person name="Clum A."/>
            <person name="Lindquist E."/>
            <person name="Daum C."/>
            <person name="Ramamoorthy G.K."/>
            <person name="Gryganskyi A."/>
            <person name="Culley D."/>
            <person name="Magnuson J.K."/>
            <person name="James T.Y."/>
            <person name="O'Malley M.A."/>
            <person name="Stajich J.E."/>
            <person name="Spatafora J.W."/>
            <person name="Visel A."/>
            <person name="Grigoriev I.V."/>
        </authorList>
    </citation>
    <scope>NUCLEOTIDE SEQUENCE [LARGE SCALE GENOMIC DNA]</scope>
    <source>
        <strain evidence="2 3">12-1054</strain>
    </source>
</reference>
<sequence>MLCAPVTLGMFASEGFALVLLIFLAMRYRDNLRTMHIRSPNQVWSILFAVFLGSATIAISLLWSMAYLKCLDTSNTLVEVLGPGRAAYECRPWQFLSRANKYAVFMIYYNSCAIATIAFQLLVLERYRKISHLFPKVVEQYGLRIYLSIYGVASALGWTLGIAELFISPSTIISRASIINTLSSVGYCIWIASTGITDAILGWVIVTQIRRGRREMSMGDTSHSYMIGRLGTLQKLFALIVFFDCGIVTLTSLKKTESHIIHGHIFAWEIAGIEVSATILHATMTLCFMQMLAGVLSSSQPQFDFVVRNKGLQTGTATQGEWSERPKRPALACIQKPSQAKLGSTEKVIKEHELDCSALDVLQYQDTESSNGRRGTVVTFNSALSLPGSSLKSPVMLLSENEMEEDALLRLPNSPSLQAFANYDMRQAGAYS</sequence>
<keyword evidence="3" id="KW-1185">Reference proteome</keyword>
<organism evidence="2 3">
    <name type="scientific">Protomyces lactucae-debilis</name>
    <dbReference type="NCBI Taxonomy" id="2754530"/>
    <lineage>
        <taxon>Eukaryota</taxon>
        <taxon>Fungi</taxon>
        <taxon>Dikarya</taxon>
        <taxon>Ascomycota</taxon>
        <taxon>Taphrinomycotina</taxon>
        <taxon>Taphrinomycetes</taxon>
        <taxon>Taphrinales</taxon>
        <taxon>Protomycetaceae</taxon>
        <taxon>Protomyces</taxon>
    </lineage>
</organism>
<evidence type="ECO:0000256" key="1">
    <source>
        <dbReference type="SAM" id="Phobius"/>
    </source>
</evidence>
<proteinExistence type="predicted"/>
<feature type="transmembrane region" description="Helical" evidence="1">
    <location>
        <begin position="6"/>
        <end position="25"/>
    </location>
</feature>